<protein>
    <submittedName>
        <fullName evidence="2">Uncharacterized protein</fullName>
    </submittedName>
</protein>
<comment type="caution">
    <text evidence="2">The sequence shown here is derived from an EMBL/GenBank/DDBJ whole genome shotgun (WGS) entry which is preliminary data.</text>
</comment>
<keyword evidence="1" id="KW-0472">Membrane</keyword>
<dbReference type="OrthoDB" id="163266at2157"/>
<feature type="transmembrane region" description="Helical" evidence="1">
    <location>
        <begin position="93"/>
        <end position="115"/>
    </location>
</feature>
<organism evidence="2 3">
    <name type="scientific">Natronococcus pandeyae</name>
    <dbReference type="NCBI Taxonomy" id="2055836"/>
    <lineage>
        <taxon>Archaea</taxon>
        <taxon>Methanobacteriati</taxon>
        <taxon>Methanobacteriota</taxon>
        <taxon>Stenosarchaea group</taxon>
        <taxon>Halobacteria</taxon>
        <taxon>Halobacteriales</taxon>
        <taxon>Natrialbaceae</taxon>
        <taxon>Natronococcus</taxon>
    </lineage>
</organism>
<dbReference type="Pfam" id="PF24374">
    <property type="entry name" value="DUF7530"/>
    <property type="match status" value="1"/>
</dbReference>
<keyword evidence="1" id="KW-0812">Transmembrane</keyword>
<feature type="transmembrane region" description="Helical" evidence="1">
    <location>
        <begin position="185"/>
        <end position="202"/>
    </location>
</feature>
<feature type="transmembrane region" description="Helical" evidence="1">
    <location>
        <begin position="135"/>
        <end position="165"/>
    </location>
</feature>
<proteinExistence type="predicted"/>
<keyword evidence="3" id="KW-1185">Reference proteome</keyword>
<feature type="transmembrane region" description="Helical" evidence="1">
    <location>
        <begin position="208"/>
        <end position="228"/>
    </location>
</feature>
<name>A0A8J8Q3M3_9EURY</name>
<evidence type="ECO:0000256" key="1">
    <source>
        <dbReference type="SAM" id="Phobius"/>
    </source>
</evidence>
<evidence type="ECO:0000313" key="2">
    <source>
        <dbReference type="EMBL" id="TYL39791.1"/>
    </source>
</evidence>
<dbReference type="RefSeq" id="WP_148856924.1">
    <property type="nucleotide sequence ID" value="NZ_PHNJ01000002.1"/>
</dbReference>
<keyword evidence="1" id="KW-1133">Transmembrane helix</keyword>
<dbReference type="EMBL" id="PHNJ01000002">
    <property type="protein sequence ID" value="TYL39791.1"/>
    <property type="molecule type" value="Genomic_DNA"/>
</dbReference>
<dbReference type="AlphaFoldDB" id="A0A8J8Q3M3"/>
<gene>
    <name evidence="2" type="ORF">CV102_05770</name>
</gene>
<accession>A0A8J8Q3M3</accession>
<dbReference type="Proteomes" id="UP000766904">
    <property type="component" value="Unassembled WGS sequence"/>
</dbReference>
<reference evidence="2" key="1">
    <citation type="submission" date="2017-11" db="EMBL/GenBank/DDBJ databases">
        <authorList>
            <person name="Kajale S.C."/>
            <person name="Sharma A."/>
        </authorList>
    </citation>
    <scope>NUCLEOTIDE SEQUENCE</scope>
    <source>
        <strain evidence="2">LS1_42</strain>
    </source>
</reference>
<dbReference type="InterPro" id="IPR055952">
    <property type="entry name" value="DUF7530"/>
</dbReference>
<evidence type="ECO:0000313" key="3">
    <source>
        <dbReference type="Proteomes" id="UP000766904"/>
    </source>
</evidence>
<feature type="transmembrane region" description="Helical" evidence="1">
    <location>
        <begin position="55"/>
        <end position="73"/>
    </location>
</feature>
<sequence length="235" mass="25241">MTGTPEYGETWVYESIVGALPGIELSDRVAIAVQFVAFEAALVAVAAAYGLWDAFVPGTVAVVVAAGGSWLMLRYSQTVRGLRPPEGYRRVLFGSSIEVVLGVVAFVLLVTYLFVTDPQTSEQSLLTEFLGPEPPALAVALALLILWDVVYRIGTCWWATVAGLWRAVAYEFGAETTRAYARADGLNVVFAALQLLFVPFVLGHPILVGVLVGHVLAVVTVATLSVLVQWRSQGK</sequence>